<dbReference type="Gene3D" id="1.20.5.1930">
    <property type="match status" value="1"/>
</dbReference>
<accession>A0ABT9IL00</accession>
<comment type="caution">
    <text evidence="12">The sequence shown here is derived from an EMBL/GenBank/DDBJ whole genome shotgun (WGS) entry which is preliminary data.</text>
</comment>
<proteinExistence type="predicted"/>
<keyword evidence="9" id="KW-0812">Transmembrane</keyword>
<evidence type="ECO:0000313" key="12">
    <source>
        <dbReference type="EMBL" id="MDP5226258.1"/>
    </source>
</evidence>
<evidence type="ECO:0000256" key="7">
    <source>
        <dbReference type="ARBA" id="ARBA00022840"/>
    </source>
</evidence>
<dbReference type="Gene3D" id="3.30.565.10">
    <property type="entry name" value="Histidine kinase-like ATPase, C-terminal domain"/>
    <property type="match status" value="1"/>
</dbReference>
<dbReference type="PANTHER" id="PTHR24421">
    <property type="entry name" value="NITRATE/NITRITE SENSOR PROTEIN NARX-RELATED"/>
    <property type="match status" value="1"/>
</dbReference>
<keyword evidence="4" id="KW-0808">Transferase</keyword>
<keyword evidence="8" id="KW-0902">Two-component regulatory system</keyword>
<evidence type="ECO:0000256" key="3">
    <source>
        <dbReference type="ARBA" id="ARBA00022553"/>
    </source>
</evidence>
<keyword evidence="9" id="KW-0472">Membrane</keyword>
<keyword evidence="9" id="KW-1133">Transmembrane helix</keyword>
<dbReference type="RefSeq" id="WP_305995277.1">
    <property type="nucleotide sequence ID" value="NZ_JAVALS010000001.1"/>
</dbReference>
<keyword evidence="6 12" id="KW-0418">Kinase</keyword>
<comment type="catalytic activity">
    <reaction evidence="1">
        <text>ATP + protein L-histidine = ADP + protein N-phospho-L-histidine.</text>
        <dbReference type="EC" id="2.7.13.3"/>
    </reaction>
</comment>
<name>A0ABT9IL00_9MICC</name>
<dbReference type="EMBL" id="JAVALS010000001">
    <property type="protein sequence ID" value="MDP5226258.1"/>
    <property type="molecule type" value="Genomic_DNA"/>
</dbReference>
<evidence type="ECO:0000259" key="11">
    <source>
        <dbReference type="Pfam" id="PF07730"/>
    </source>
</evidence>
<organism evidence="12 13">
    <name type="scientific">Arthrobacter horti</name>
    <dbReference type="NCBI Taxonomy" id="3068273"/>
    <lineage>
        <taxon>Bacteria</taxon>
        <taxon>Bacillati</taxon>
        <taxon>Actinomycetota</taxon>
        <taxon>Actinomycetes</taxon>
        <taxon>Micrococcales</taxon>
        <taxon>Micrococcaceae</taxon>
        <taxon>Arthrobacter</taxon>
    </lineage>
</organism>
<feature type="transmembrane region" description="Helical" evidence="9">
    <location>
        <begin position="12"/>
        <end position="29"/>
    </location>
</feature>
<protein>
    <recommendedName>
        <fullName evidence="2">histidine kinase</fullName>
        <ecNumber evidence="2">2.7.13.3</ecNumber>
    </recommendedName>
</protein>
<evidence type="ECO:0000259" key="10">
    <source>
        <dbReference type="Pfam" id="PF02518"/>
    </source>
</evidence>
<feature type="domain" description="Histidine kinase/HSP90-like ATPase" evidence="10">
    <location>
        <begin position="286"/>
        <end position="351"/>
    </location>
</feature>
<evidence type="ECO:0000256" key="4">
    <source>
        <dbReference type="ARBA" id="ARBA00022679"/>
    </source>
</evidence>
<feature type="transmembrane region" description="Helical" evidence="9">
    <location>
        <begin position="88"/>
        <end position="115"/>
    </location>
</feature>
<keyword evidence="5" id="KW-0547">Nucleotide-binding</keyword>
<dbReference type="GO" id="GO:0016301">
    <property type="term" value="F:kinase activity"/>
    <property type="evidence" value="ECO:0007669"/>
    <property type="project" value="UniProtKB-KW"/>
</dbReference>
<evidence type="ECO:0000313" key="13">
    <source>
        <dbReference type="Proteomes" id="UP001232725"/>
    </source>
</evidence>
<dbReference type="SUPFAM" id="SSF55874">
    <property type="entry name" value="ATPase domain of HSP90 chaperone/DNA topoisomerase II/histidine kinase"/>
    <property type="match status" value="1"/>
</dbReference>
<dbReference type="CDD" id="cd16917">
    <property type="entry name" value="HATPase_UhpB-NarQ-NarX-like"/>
    <property type="match status" value="1"/>
</dbReference>
<dbReference type="InterPro" id="IPR011712">
    <property type="entry name" value="Sig_transdc_His_kin_sub3_dim/P"/>
</dbReference>
<dbReference type="InterPro" id="IPR003594">
    <property type="entry name" value="HATPase_dom"/>
</dbReference>
<evidence type="ECO:0000256" key="5">
    <source>
        <dbReference type="ARBA" id="ARBA00022741"/>
    </source>
</evidence>
<reference evidence="12 13" key="1">
    <citation type="submission" date="2023-08" db="EMBL/GenBank/DDBJ databases">
        <title>Arthrobacter horti sp. nov., isolated from forest soil.</title>
        <authorList>
            <person name="Park M."/>
        </authorList>
    </citation>
    <scope>NUCLEOTIDE SEQUENCE [LARGE SCALE GENOMIC DNA]</scope>
    <source>
        <strain evidence="12 13">YJM1</strain>
    </source>
</reference>
<keyword evidence="13" id="KW-1185">Reference proteome</keyword>
<feature type="domain" description="Signal transduction histidine kinase subgroup 3 dimerisation and phosphoacceptor" evidence="11">
    <location>
        <begin position="177"/>
        <end position="242"/>
    </location>
</feature>
<dbReference type="Proteomes" id="UP001232725">
    <property type="component" value="Unassembled WGS sequence"/>
</dbReference>
<sequence>MTTTGRPGWTLALLNLLGAVAVGYALFPLDDHTRPFWATATGFVAVASWAARGPVAMIPHGQAASLSLSALAAVSGGFAAAATHGLTVVPAAIGTVAVIGTLAAPLTAGVTLAVLSCGLIATGAAVHTTAVPDTLTMMGGVLLAAVAGYSRRQFRVAEEQSALLREKELLMRQEAQRVAIARDLHDVLAHSLGGLVLQLDAVEALLEAGDRDAAAARVTAARRLASDGLQEARRAVTALRDTGARMPEPSAGLAGTFTGLLEAHRSLGGVADFTEIGAAVPLTSGQQEALGRALQEALSNARRHAPGEPVRVSLHWKNGSVLLTVSNPMPDSAEDDGPRPGGGYGLLGMRERFGALPAGGSAGSGVHGDRFVVTAEVRTP</sequence>
<dbReference type="Pfam" id="PF07730">
    <property type="entry name" value="HisKA_3"/>
    <property type="match status" value="1"/>
</dbReference>
<evidence type="ECO:0000256" key="1">
    <source>
        <dbReference type="ARBA" id="ARBA00000085"/>
    </source>
</evidence>
<evidence type="ECO:0000256" key="2">
    <source>
        <dbReference type="ARBA" id="ARBA00012438"/>
    </source>
</evidence>
<evidence type="ECO:0000256" key="6">
    <source>
        <dbReference type="ARBA" id="ARBA00022777"/>
    </source>
</evidence>
<keyword evidence="7" id="KW-0067">ATP-binding</keyword>
<dbReference type="PANTHER" id="PTHR24421:SF10">
    <property type="entry name" value="NITRATE_NITRITE SENSOR PROTEIN NARQ"/>
    <property type="match status" value="1"/>
</dbReference>
<dbReference type="Pfam" id="PF02518">
    <property type="entry name" value="HATPase_c"/>
    <property type="match status" value="1"/>
</dbReference>
<dbReference type="InterPro" id="IPR050482">
    <property type="entry name" value="Sensor_HK_TwoCompSys"/>
</dbReference>
<dbReference type="EC" id="2.7.13.3" evidence="2"/>
<gene>
    <name evidence="12" type="ORF">Q9R02_03705</name>
</gene>
<dbReference type="InterPro" id="IPR036890">
    <property type="entry name" value="HATPase_C_sf"/>
</dbReference>
<keyword evidence="3" id="KW-0597">Phosphoprotein</keyword>
<evidence type="ECO:0000256" key="9">
    <source>
        <dbReference type="SAM" id="Phobius"/>
    </source>
</evidence>
<evidence type="ECO:0000256" key="8">
    <source>
        <dbReference type="ARBA" id="ARBA00023012"/>
    </source>
</evidence>